<evidence type="ECO:0000313" key="1">
    <source>
        <dbReference type="EMBL" id="TCT31766.1"/>
    </source>
</evidence>
<dbReference type="OrthoDB" id="197789at2"/>
<reference evidence="1 2" key="1">
    <citation type="submission" date="2019-03" db="EMBL/GenBank/DDBJ databases">
        <title>Freshwater and sediment microbial communities from various areas in North America, analyzing microbe dynamics in response to fracking.</title>
        <authorList>
            <person name="Lamendella R."/>
        </authorList>
    </citation>
    <scope>NUCLEOTIDE SEQUENCE [LARGE SCALE GENOMIC DNA]</scope>
    <source>
        <strain evidence="1 2">175.2</strain>
    </source>
</reference>
<evidence type="ECO:0000313" key="2">
    <source>
        <dbReference type="Proteomes" id="UP000295097"/>
    </source>
</evidence>
<organism evidence="1 2">
    <name type="scientific">Martelella mediterranea</name>
    <dbReference type="NCBI Taxonomy" id="293089"/>
    <lineage>
        <taxon>Bacteria</taxon>
        <taxon>Pseudomonadati</taxon>
        <taxon>Pseudomonadota</taxon>
        <taxon>Alphaproteobacteria</taxon>
        <taxon>Hyphomicrobiales</taxon>
        <taxon>Aurantimonadaceae</taxon>
        <taxon>Martelella</taxon>
    </lineage>
</organism>
<dbReference type="Proteomes" id="UP000295097">
    <property type="component" value="Unassembled WGS sequence"/>
</dbReference>
<dbReference type="EMBL" id="SMAR01000039">
    <property type="protein sequence ID" value="TCT31766.1"/>
    <property type="molecule type" value="Genomic_DNA"/>
</dbReference>
<dbReference type="SUPFAM" id="SSF53448">
    <property type="entry name" value="Nucleotide-diphospho-sugar transferases"/>
    <property type="match status" value="1"/>
</dbReference>
<evidence type="ECO:0008006" key="3">
    <source>
        <dbReference type="Google" id="ProtNLM"/>
    </source>
</evidence>
<accession>A0A4R3NGD1</accession>
<protein>
    <recommendedName>
        <fullName evidence="3">Glycosyl transferase family 2</fullName>
    </recommendedName>
</protein>
<dbReference type="InterPro" id="IPR029044">
    <property type="entry name" value="Nucleotide-diphossugar_trans"/>
</dbReference>
<dbReference type="AlphaFoldDB" id="A0A4R3NGD1"/>
<name>A0A4R3NGD1_9HYPH</name>
<gene>
    <name evidence="1" type="ORF">EDC90_103915</name>
</gene>
<dbReference type="RefSeq" id="WP_132313879.1">
    <property type="nucleotide sequence ID" value="NZ_SMAR01000039.1"/>
</dbReference>
<proteinExistence type="predicted"/>
<keyword evidence="2" id="KW-1185">Reference proteome</keyword>
<sequence>MPQAPSAASENSKTAGMLPPVSLSVLTWKSPKTLKNTLKSLSRVKDIFSHRYVICQEGDPEEIRIAQAFGFKPVPTDKNLGIQEGLARCADAAETELVLIVEGDNMLVSRDDARYLLNGAIHAMTKPEHDIKAFQLHQRDPKLSDRFLRYWHPKTPLKPTLMGRLRPGPARARVHEALTLNDVAINGNEFIDKLERGIYLTHSDCVNWCNRPFLTTRTFFLGELLPFARANPGKKRVNGMPDLEHPICCPANRHWWRGSRFRIGLLYPGIFEHNRLERNADDEKTEL</sequence>
<comment type="caution">
    <text evidence="1">The sequence shown here is derived from an EMBL/GenBank/DDBJ whole genome shotgun (WGS) entry which is preliminary data.</text>
</comment>